<dbReference type="Proteomes" id="UP000029861">
    <property type="component" value="Unassembled WGS sequence"/>
</dbReference>
<dbReference type="EMBL" id="BAAFHN010000051">
    <property type="protein sequence ID" value="GAB0173669.1"/>
    <property type="molecule type" value="Genomic_DNA"/>
</dbReference>
<evidence type="ECO:0000256" key="1">
    <source>
        <dbReference type="SAM" id="SignalP"/>
    </source>
</evidence>
<evidence type="ECO:0000313" key="3">
    <source>
        <dbReference type="EMBL" id="TLD83354.1"/>
    </source>
</evidence>
<feature type="chain" id="PRO_5014220048" evidence="1">
    <location>
        <begin position="23"/>
        <end position="206"/>
    </location>
</feature>
<evidence type="ECO:0000313" key="2">
    <source>
        <dbReference type="EMBL" id="GAB0173669.1"/>
    </source>
</evidence>
<dbReference type="Proteomes" id="UP000029878">
    <property type="component" value="Unassembled WGS sequence"/>
</dbReference>
<dbReference type="EMBL" id="JRPK02000009">
    <property type="protein sequence ID" value="TLD98646.1"/>
    <property type="molecule type" value="Genomic_DNA"/>
</dbReference>
<reference evidence="4" key="2">
    <citation type="submission" date="2018-04" db="EMBL/GenBank/DDBJ databases">
        <authorList>
            <person name="Sheh A."/>
            <person name="Shen Z."/>
            <person name="Mannion A.J."/>
            <person name="Fox J.G."/>
        </authorList>
    </citation>
    <scope>NUCLEOTIDE SEQUENCE</scope>
    <source>
        <strain evidence="4">ATCC 49310</strain>
    </source>
</reference>
<evidence type="ECO:0000313" key="4">
    <source>
        <dbReference type="EMBL" id="TLD98646.1"/>
    </source>
</evidence>
<dbReference type="RefSeq" id="WP_034321316.1">
    <property type="nucleotide sequence ID" value="NZ_BAAFHN010000051.1"/>
</dbReference>
<dbReference type="AlphaFoldDB" id="A0A099VMF1"/>
<dbReference type="Proteomes" id="UP001562457">
    <property type="component" value="Unassembled WGS sequence"/>
</dbReference>
<dbReference type="STRING" id="50960.LS81_08600"/>
<evidence type="ECO:0000313" key="5">
    <source>
        <dbReference type="Proteomes" id="UP000029861"/>
    </source>
</evidence>
<evidence type="ECO:0000313" key="7">
    <source>
        <dbReference type="Proteomes" id="UP001562457"/>
    </source>
</evidence>
<evidence type="ECO:0000313" key="6">
    <source>
        <dbReference type="Proteomes" id="UP000029878"/>
    </source>
</evidence>
<comment type="caution">
    <text evidence="4">The sequence shown here is derived from an EMBL/GenBank/DDBJ whole genome shotgun (WGS) entry which is preliminary data.</text>
</comment>
<dbReference type="EMBL" id="JRPL02000009">
    <property type="protein sequence ID" value="TLD83354.1"/>
    <property type="molecule type" value="Genomic_DNA"/>
</dbReference>
<sequence>MIRAKFITMFGLGLLFCVSLYASQNPFVINANQRDFQAQQNNKGKKHLTTESVQLPSNARELKSVTLTFQNLDGTLESKQLKIDKTIDWHYPIKITQQEAIRNIAKRYFSLNDFEFYVEGKTLVISSPKHRILRHFLLVSPTTIVVDFSRDNGIAYDGNIGTGEQYYAKVGVNAKSNLYRVSIELDGMYQYTLKSTKNNVHTIELK</sequence>
<keyword evidence="1" id="KW-0732">Signal</keyword>
<gene>
    <name evidence="4" type="ORF">LS80_004170</name>
    <name evidence="3" type="ORF">LS81_005300</name>
    <name evidence="2" type="ORF">NHP164001_16900</name>
</gene>
<name>A0A099VMF1_9HELI</name>
<reference evidence="2 7" key="3">
    <citation type="submission" date="2024-06" db="EMBL/GenBank/DDBJ databases">
        <title>Draft genome sequence of Helicobacter trogontum NHP16-4001.</title>
        <authorList>
            <person name="Rimbara E."/>
            <person name="Suzuki M."/>
        </authorList>
    </citation>
    <scope>NUCLEOTIDE SEQUENCE [LARGE SCALE GENOMIC DNA]</scope>
    <source>
        <strain evidence="2 7">NHP16-4001</strain>
    </source>
</reference>
<proteinExistence type="predicted"/>
<keyword evidence="7" id="KW-1185">Reference proteome</keyword>
<organism evidence="4 5">
    <name type="scientific">Helicobacter trogontum</name>
    <dbReference type="NCBI Taxonomy" id="50960"/>
    <lineage>
        <taxon>Bacteria</taxon>
        <taxon>Pseudomonadati</taxon>
        <taxon>Campylobacterota</taxon>
        <taxon>Epsilonproteobacteria</taxon>
        <taxon>Campylobacterales</taxon>
        <taxon>Helicobacteraceae</taxon>
        <taxon>Helicobacter</taxon>
    </lineage>
</organism>
<dbReference type="OrthoDB" id="5340273at2"/>
<accession>A0A099VMF1</accession>
<protein>
    <submittedName>
        <fullName evidence="4">AMIN domain-containing protein</fullName>
    </submittedName>
</protein>
<reference evidence="5 6" key="1">
    <citation type="journal article" date="2014" name="Genome Announc.">
        <title>Draft genome sequences of eight enterohepatic helicobacter species isolated from both laboratory and wild rodents.</title>
        <authorList>
            <person name="Sheh A."/>
            <person name="Shen Z."/>
            <person name="Fox J.G."/>
        </authorList>
    </citation>
    <scope>NUCLEOTIDE SEQUENCE [LARGE SCALE GENOMIC DNA]</scope>
    <source>
        <strain evidence="4 5">ATCC 49310</strain>
        <strain evidence="3 6">ATCC 700114</strain>
    </source>
</reference>
<feature type="signal peptide" evidence="1">
    <location>
        <begin position="1"/>
        <end position="22"/>
    </location>
</feature>